<sequence length="596" mass="64087">MSEHRPVARRTVLAAAATGAGLSVAGGDPAAAGGEPLRPVSMAMHLHGPFSEGGASYEAHLQQARRLGVDLVWWTDHDWRVAAHDHRRKVHFDGATELEKGLAWTWTPQTEGVLANAVVTFVPAPAAPGDSGRAMRLTALGAASAGGILWQAGSAWNSAYHTCVADTVLELDVLPEQAGPDAVLLVQMKLSYHPARGQQPAGEYVLRYRVGGAGQPAYTTLGLLGIVDVPAPAGTWTRLSLRLVEDIARLWPELVAPDNSMRGLRIGVSAGPGRQAGFVVDRLVLRRERRAGQGGEELRAEVLEHYAGEYEDVKQYRAYEISLVRHLNWYGGDQTLPPFPSPPARDDDPAAAAKMIDWLHGHGGIVCWNHPMDVETREGLARLMIERHKLGADLVEIGREPQEDLLWVYDVAARNALFFTAVGASDEHDGVDWLAGPERFLTYAWAPSRRRGDVVAALRRGAAWFVDPLYYRGSLDLLAGGRPAMGAVHVTRAATVKVDAVATSLPAGSVLEIVTGAADRAGTRKLAPSVSVQRVPAGSVPAAGFRVKVRPGPGAYVRTQVRLADNRLVGAGNPVWFLPKAPSRGIPSDRRRTLPS</sequence>
<dbReference type="GO" id="GO:0004534">
    <property type="term" value="F:5'-3' RNA exonuclease activity"/>
    <property type="evidence" value="ECO:0007669"/>
    <property type="project" value="TreeGrafter"/>
</dbReference>
<evidence type="ECO:0000313" key="2">
    <source>
        <dbReference type="Proteomes" id="UP000239209"/>
    </source>
</evidence>
<dbReference type="OrthoDB" id="3309475at2"/>
<dbReference type="EMBL" id="PVZG01000002">
    <property type="protein sequence ID" value="PRY32095.1"/>
    <property type="molecule type" value="Genomic_DNA"/>
</dbReference>
<name>A0A2T0SFA0_9ACTN</name>
<dbReference type="RefSeq" id="WP_146163967.1">
    <property type="nucleotide sequence ID" value="NZ_PVZG01000002.1"/>
</dbReference>
<accession>A0A2T0SFA0</accession>
<proteinExistence type="predicted"/>
<evidence type="ECO:0000313" key="1">
    <source>
        <dbReference type="EMBL" id="PRY32095.1"/>
    </source>
</evidence>
<dbReference type="InterPro" id="IPR052018">
    <property type="entry name" value="PHP_domain"/>
</dbReference>
<dbReference type="Proteomes" id="UP000239209">
    <property type="component" value="Unassembled WGS sequence"/>
</dbReference>
<dbReference type="Gene3D" id="3.20.20.140">
    <property type="entry name" value="Metal-dependent hydrolases"/>
    <property type="match status" value="1"/>
</dbReference>
<dbReference type="AlphaFoldDB" id="A0A2T0SFA0"/>
<dbReference type="PANTHER" id="PTHR42924">
    <property type="entry name" value="EXONUCLEASE"/>
    <property type="match status" value="1"/>
</dbReference>
<dbReference type="PROSITE" id="PS51318">
    <property type="entry name" value="TAT"/>
    <property type="match status" value="1"/>
</dbReference>
<dbReference type="GO" id="GO:0035312">
    <property type="term" value="F:5'-3' DNA exonuclease activity"/>
    <property type="evidence" value="ECO:0007669"/>
    <property type="project" value="TreeGrafter"/>
</dbReference>
<keyword evidence="2" id="KW-1185">Reference proteome</keyword>
<protein>
    <submittedName>
        <fullName evidence="1">Uncharacterized protein</fullName>
    </submittedName>
</protein>
<dbReference type="SUPFAM" id="SSF89550">
    <property type="entry name" value="PHP domain-like"/>
    <property type="match status" value="2"/>
</dbReference>
<dbReference type="InterPro" id="IPR016195">
    <property type="entry name" value="Pol/histidinol_Pase-like"/>
</dbReference>
<gene>
    <name evidence="1" type="ORF">CLV70_102306</name>
</gene>
<dbReference type="InterPro" id="IPR006311">
    <property type="entry name" value="TAT_signal"/>
</dbReference>
<organism evidence="1 2">
    <name type="scientific">Pseudosporangium ferrugineum</name>
    <dbReference type="NCBI Taxonomy" id="439699"/>
    <lineage>
        <taxon>Bacteria</taxon>
        <taxon>Bacillati</taxon>
        <taxon>Actinomycetota</taxon>
        <taxon>Actinomycetes</taxon>
        <taxon>Micromonosporales</taxon>
        <taxon>Micromonosporaceae</taxon>
        <taxon>Pseudosporangium</taxon>
    </lineage>
</organism>
<comment type="caution">
    <text evidence="1">The sequence shown here is derived from an EMBL/GenBank/DDBJ whole genome shotgun (WGS) entry which is preliminary data.</text>
</comment>
<dbReference type="PANTHER" id="PTHR42924:SF3">
    <property type="entry name" value="POLYMERASE_HISTIDINOL PHOSPHATASE N-TERMINAL DOMAIN-CONTAINING PROTEIN"/>
    <property type="match status" value="1"/>
</dbReference>
<reference evidence="1 2" key="1">
    <citation type="submission" date="2018-03" db="EMBL/GenBank/DDBJ databases">
        <title>Genomic Encyclopedia of Archaeal and Bacterial Type Strains, Phase II (KMG-II): from individual species to whole genera.</title>
        <authorList>
            <person name="Goeker M."/>
        </authorList>
    </citation>
    <scope>NUCLEOTIDE SEQUENCE [LARGE SCALE GENOMIC DNA]</scope>
    <source>
        <strain evidence="1 2">DSM 45348</strain>
    </source>
</reference>